<protein>
    <recommendedName>
        <fullName evidence="3">Prenyltransferase</fullName>
    </recommendedName>
</protein>
<proteinExistence type="predicted"/>
<evidence type="ECO:0000313" key="2">
    <source>
        <dbReference type="Proteomes" id="UP000730482"/>
    </source>
</evidence>
<gene>
    <name evidence="1" type="ORF">KGQ19_32380</name>
</gene>
<evidence type="ECO:0008006" key="3">
    <source>
        <dbReference type="Google" id="ProtNLM"/>
    </source>
</evidence>
<dbReference type="EMBL" id="JAAFYZ010000145">
    <property type="protein sequence ID" value="MBS2551576.1"/>
    <property type="molecule type" value="Genomic_DNA"/>
</dbReference>
<dbReference type="Gene3D" id="1.50.10.20">
    <property type="match status" value="1"/>
</dbReference>
<organism evidence="1 2">
    <name type="scientific">Catenulispora pinistramenti</name>
    <dbReference type="NCBI Taxonomy" id="2705254"/>
    <lineage>
        <taxon>Bacteria</taxon>
        <taxon>Bacillati</taxon>
        <taxon>Actinomycetota</taxon>
        <taxon>Actinomycetes</taxon>
        <taxon>Catenulisporales</taxon>
        <taxon>Catenulisporaceae</taxon>
        <taxon>Catenulispora</taxon>
    </lineage>
</organism>
<dbReference type="RefSeq" id="WP_212016335.1">
    <property type="nucleotide sequence ID" value="NZ_JAAFYZ010000145.1"/>
</dbReference>
<dbReference type="InterPro" id="IPR008930">
    <property type="entry name" value="Terpenoid_cyclase/PrenylTrfase"/>
</dbReference>
<comment type="caution">
    <text evidence="1">The sequence shown here is derived from an EMBL/GenBank/DDBJ whole genome shotgun (WGS) entry which is preliminary data.</text>
</comment>
<evidence type="ECO:0000313" key="1">
    <source>
        <dbReference type="EMBL" id="MBS2551576.1"/>
    </source>
</evidence>
<reference evidence="1 2" key="1">
    <citation type="submission" date="2020-02" db="EMBL/GenBank/DDBJ databases">
        <title>Acidophilic actinobacteria isolated from forest soil.</title>
        <authorList>
            <person name="Golinska P."/>
        </authorList>
    </citation>
    <scope>NUCLEOTIDE SEQUENCE [LARGE SCALE GENOMIC DNA]</scope>
    <source>
        <strain evidence="1 2">NL8</strain>
    </source>
</reference>
<dbReference type="Proteomes" id="UP000730482">
    <property type="component" value="Unassembled WGS sequence"/>
</dbReference>
<dbReference type="SUPFAM" id="SSF48239">
    <property type="entry name" value="Terpenoid cyclases/Protein prenyltransferases"/>
    <property type="match status" value="1"/>
</dbReference>
<name>A0ABS5KZS0_9ACTN</name>
<keyword evidence="2" id="KW-1185">Reference proteome</keyword>
<accession>A0ABS5KZS0</accession>
<sequence length="292" mass="31642">MEIDLDSAVSFVATHARVIERRRLQFLLDGGSPAGVLAALDAYRNPDGGYGWGLEPDQRSSTSQPVAAMHALEVLAAVRDDSDRAMQICDWLAAHTLPDGGIAFGLPHADTAGCAPHWTGADTEKSSLQMTAQLAAQAHRLARHRKDIAEHPWLVRATSFCLDSIDRIDKAPHPYELMFVFLFLDAVADHDPRADRLFDRVQRFVVTDGPISVPEAEGEVLHLLDFSAYAGSRSRSLFDQAAITADLHRLASQQQPDGGWQVTFPASSPAAALEWRGCATAQAVATLRGAAL</sequence>